<reference evidence="1 2" key="1">
    <citation type="submission" date="2016-12" db="EMBL/GenBank/DDBJ databases">
        <title>Comparative genomics of Bartonella apis.</title>
        <authorList>
            <person name="Engel P."/>
        </authorList>
    </citation>
    <scope>NUCLEOTIDE SEQUENCE [LARGE SCALE GENOMIC DNA]</scope>
    <source>
        <strain evidence="1 2">PEB0149</strain>
    </source>
</reference>
<accession>A0A1R0FAS3</accession>
<protein>
    <submittedName>
        <fullName evidence="1">Uncharacterized protein</fullName>
    </submittedName>
</protein>
<keyword evidence="2" id="KW-1185">Reference proteome</keyword>
<dbReference type="AlphaFoldDB" id="A0A1R0FAS3"/>
<organism evidence="1 2">
    <name type="scientific">Bartonella apis</name>
    <dbReference type="NCBI Taxonomy" id="1686310"/>
    <lineage>
        <taxon>Bacteria</taxon>
        <taxon>Pseudomonadati</taxon>
        <taxon>Pseudomonadota</taxon>
        <taxon>Alphaproteobacteria</taxon>
        <taxon>Hyphomicrobiales</taxon>
        <taxon>Bartonellaceae</taxon>
        <taxon>Bartonella</taxon>
    </lineage>
</organism>
<gene>
    <name evidence="1" type="ORF">PEB0149_014700</name>
</gene>
<comment type="caution">
    <text evidence="1">The sequence shown here is derived from an EMBL/GenBank/DDBJ whole genome shotgun (WGS) entry which is preliminary data.</text>
</comment>
<dbReference type="EMBL" id="LXYT01000001">
    <property type="protein sequence ID" value="OLY44018.1"/>
    <property type="molecule type" value="Genomic_DNA"/>
</dbReference>
<proteinExistence type="predicted"/>
<evidence type="ECO:0000313" key="2">
    <source>
        <dbReference type="Proteomes" id="UP000187344"/>
    </source>
</evidence>
<name>A0A1R0FAS3_9HYPH</name>
<evidence type="ECO:0000313" key="1">
    <source>
        <dbReference type="EMBL" id="OLY44018.1"/>
    </source>
</evidence>
<dbReference type="Proteomes" id="UP000187344">
    <property type="component" value="Unassembled WGS sequence"/>
</dbReference>
<sequence>MIGQGLALNHHRERVTSGFYAERHLSCLLELEKVTVNQNVFMLKI</sequence>